<dbReference type="Pfam" id="PF00521">
    <property type="entry name" value="DNA_topoisoIV"/>
    <property type="match status" value="1"/>
</dbReference>
<dbReference type="NCBIfam" id="TIGR01063">
    <property type="entry name" value="gyrA"/>
    <property type="match status" value="1"/>
</dbReference>
<keyword evidence="7 8" id="KW-0413">Isomerase</keyword>
<dbReference type="NCBIfam" id="NF004043">
    <property type="entry name" value="PRK05560.1"/>
    <property type="match status" value="1"/>
</dbReference>
<evidence type="ECO:0000256" key="9">
    <source>
        <dbReference type="PROSITE-ProRule" id="PRU01384"/>
    </source>
</evidence>
<comment type="caution">
    <text evidence="8">Lacks conserved residue(s) required for the propagation of feature annotation.</text>
</comment>
<evidence type="ECO:0000256" key="2">
    <source>
        <dbReference type="ARBA" id="ARBA00008263"/>
    </source>
</evidence>
<dbReference type="Pfam" id="PF03989">
    <property type="entry name" value="DNA_gyraseA_C"/>
    <property type="match status" value="5"/>
</dbReference>
<dbReference type="GO" id="GO:0005524">
    <property type="term" value="F:ATP binding"/>
    <property type="evidence" value="ECO:0007669"/>
    <property type="project" value="UniProtKB-UniRule"/>
</dbReference>
<dbReference type="SUPFAM" id="SSF56719">
    <property type="entry name" value="Type II DNA topoisomerase"/>
    <property type="match status" value="1"/>
</dbReference>
<keyword evidence="6 8" id="KW-0238">DNA-binding</keyword>
<dbReference type="FunFam" id="3.90.199.10:FF:000001">
    <property type="entry name" value="DNA gyrase subunit A"/>
    <property type="match status" value="1"/>
</dbReference>
<dbReference type="PANTHER" id="PTHR43493:SF5">
    <property type="entry name" value="DNA GYRASE SUBUNIT A, CHLOROPLASTIC_MITOCHONDRIAL"/>
    <property type="match status" value="1"/>
</dbReference>
<comment type="caution">
    <text evidence="11">The sequence shown here is derived from an EMBL/GenBank/DDBJ whole genome shotgun (WGS) entry which is preliminary data.</text>
</comment>
<organism evidence="11 12">
    <name type="scientific">Dialister succinatiphilus YIT 11850</name>
    <dbReference type="NCBI Taxonomy" id="742743"/>
    <lineage>
        <taxon>Bacteria</taxon>
        <taxon>Bacillati</taxon>
        <taxon>Bacillota</taxon>
        <taxon>Negativicutes</taxon>
        <taxon>Veillonellales</taxon>
        <taxon>Veillonellaceae</taxon>
        <taxon>Dialister</taxon>
    </lineage>
</organism>
<dbReference type="CDD" id="cd00187">
    <property type="entry name" value="TOP4c"/>
    <property type="match status" value="1"/>
</dbReference>
<evidence type="ECO:0000256" key="6">
    <source>
        <dbReference type="ARBA" id="ARBA00023125"/>
    </source>
</evidence>
<dbReference type="eggNOG" id="COG0188">
    <property type="taxonomic scope" value="Bacteria"/>
</dbReference>
<dbReference type="InterPro" id="IPR013758">
    <property type="entry name" value="Topo_IIA_A/C_ab"/>
</dbReference>
<dbReference type="HAMAP" id="MF_01897">
    <property type="entry name" value="GyrA"/>
    <property type="match status" value="1"/>
</dbReference>
<dbReference type="InterPro" id="IPR013760">
    <property type="entry name" value="Topo_IIA-like_dom_sf"/>
</dbReference>
<feature type="domain" description="Topo IIA-type catalytic" evidence="10">
    <location>
        <begin position="37"/>
        <end position="501"/>
    </location>
</feature>
<dbReference type="InterPro" id="IPR050220">
    <property type="entry name" value="Type_II_DNA_Topoisomerases"/>
</dbReference>
<dbReference type="AlphaFoldDB" id="H1D1C1"/>
<comment type="function">
    <text evidence="8">A type II topoisomerase that negatively supercoils closed circular double-stranded (ds) DNA in an ATP-dependent manner to modulate DNA topology and maintain chromosomes in an underwound state. Negative supercoiling favors strand separation, and DNA replication, transcription, recombination and repair, all of which involve strand separation. Also able to catalyze the interconversion of other topological isomers of dsDNA rings, including catenanes and knotted rings. Type II topoisomerases break and join 2 DNA strands simultaneously in an ATP-dependent manner.</text>
</comment>
<dbReference type="SUPFAM" id="SSF101904">
    <property type="entry name" value="GyrA/ParC C-terminal domain-like"/>
    <property type="match status" value="1"/>
</dbReference>
<dbReference type="Gene3D" id="1.10.268.10">
    <property type="entry name" value="Topoisomerase, domain 3"/>
    <property type="match status" value="1"/>
</dbReference>
<dbReference type="RefSeq" id="WP_008859903.1">
    <property type="nucleotide sequence ID" value="NZ_JH591188.1"/>
</dbReference>
<dbReference type="EMBL" id="ADLT01000045">
    <property type="protein sequence ID" value="EHO62817.1"/>
    <property type="molecule type" value="Genomic_DNA"/>
</dbReference>
<dbReference type="PROSITE" id="PS52040">
    <property type="entry name" value="TOPO_IIA"/>
    <property type="match status" value="1"/>
</dbReference>
<dbReference type="EC" id="5.6.2.2" evidence="8"/>
<keyword evidence="5 8" id="KW-0799">Topoisomerase</keyword>
<dbReference type="Proteomes" id="UP000003277">
    <property type="component" value="Unassembled WGS sequence"/>
</dbReference>
<evidence type="ECO:0000256" key="1">
    <source>
        <dbReference type="ARBA" id="ARBA00000185"/>
    </source>
</evidence>
<evidence type="ECO:0000259" key="10">
    <source>
        <dbReference type="PROSITE" id="PS52040"/>
    </source>
</evidence>
<dbReference type="GO" id="GO:0005737">
    <property type="term" value="C:cytoplasm"/>
    <property type="evidence" value="ECO:0007669"/>
    <property type="project" value="UniProtKB-SubCell"/>
</dbReference>
<comment type="subcellular location">
    <subcellularLocation>
        <location evidence="8">Cytoplasm</location>
    </subcellularLocation>
</comment>
<dbReference type="Gene3D" id="2.120.10.90">
    <property type="entry name" value="DNA gyrase/topoisomerase IV, subunit A, C-terminal"/>
    <property type="match status" value="1"/>
</dbReference>
<dbReference type="SMART" id="SM00434">
    <property type="entry name" value="TOP4c"/>
    <property type="match status" value="1"/>
</dbReference>
<dbReference type="InterPro" id="IPR005743">
    <property type="entry name" value="GyrA"/>
</dbReference>
<dbReference type="InterPro" id="IPR035516">
    <property type="entry name" value="Gyrase/topoIV_suA_C"/>
</dbReference>
<evidence type="ECO:0000256" key="8">
    <source>
        <dbReference type="HAMAP-Rule" id="MF_01897"/>
    </source>
</evidence>
<dbReference type="STRING" id="742743.HMPREF9453_01409"/>
<evidence type="ECO:0000256" key="5">
    <source>
        <dbReference type="ARBA" id="ARBA00023029"/>
    </source>
</evidence>
<feature type="active site" description="O-(5'-phospho-DNA)-tyrosine intermediate" evidence="8 9">
    <location>
        <position position="125"/>
    </location>
</feature>
<evidence type="ECO:0000256" key="4">
    <source>
        <dbReference type="ARBA" id="ARBA00022840"/>
    </source>
</evidence>
<dbReference type="InterPro" id="IPR002205">
    <property type="entry name" value="Topo_IIA_dom_A"/>
</dbReference>
<dbReference type="InterPro" id="IPR013757">
    <property type="entry name" value="Topo_IIA_A_a_sf"/>
</dbReference>
<dbReference type="InterPro" id="IPR006691">
    <property type="entry name" value="GyrA/parC_rep"/>
</dbReference>
<evidence type="ECO:0000313" key="11">
    <source>
        <dbReference type="EMBL" id="EHO62817.1"/>
    </source>
</evidence>
<dbReference type="HOGENOM" id="CLU_002977_6_1_9"/>
<gene>
    <name evidence="8" type="primary">gyrA</name>
    <name evidence="11" type="ORF">HMPREF9453_01409</name>
</gene>
<dbReference type="GO" id="GO:0005694">
    <property type="term" value="C:chromosome"/>
    <property type="evidence" value="ECO:0007669"/>
    <property type="project" value="InterPro"/>
</dbReference>
<proteinExistence type="inferred from homology"/>
<dbReference type="GO" id="GO:0006265">
    <property type="term" value="P:DNA topological change"/>
    <property type="evidence" value="ECO:0007669"/>
    <property type="project" value="UniProtKB-UniRule"/>
</dbReference>
<keyword evidence="8" id="KW-0963">Cytoplasm</keyword>
<comment type="miscellaneous">
    <text evidence="8">Few gyrases are as efficient as E.coli at forming negative supercoils. Not all organisms have 2 type II topoisomerases; in organisms with a single type II topoisomerase this enzyme also has to decatenate newly replicated chromosomes.</text>
</comment>
<dbReference type="NCBIfam" id="NF004044">
    <property type="entry name" value="PRK05561.1"/>
    <property type="match status" value="1"/>
</dbReference>
<keyword evidence="3 8" id="KW-0547">Nucleotide-binding</keyword>
<dbReference type="GO" id="GO:0006261">
    <property type="term" value="P:DNA-templated DNA replication"/>
    <property type="evidence" value="ECO:0007669"/>
    <property type="project" value="UniProtKB-UniRule"/>
</dbReference>
<comment type="catalytic activity">
    <reaction evidence="1 8 9">
        <text>ATP-dependent breakage, passage and rejoining of double-stranded DNA.</text>
        <dbReference type="EC" id="5.6.2.2"/>
    </reaction>
</comment>
<evidence type="ECO:0000256" key="3">
    <source>
        <dbReference type="ARBA" id="ARBA00022741"/>
    </source>
</evidence>
<evidence type="ECO:0000256" key="7">
    <source>
        <dbReference type="ARBA" id="ARBA00023235"/>
    </source>
</evidence>
<evidence type="ECO:0000313" key="12">
    <source>
        <dbReference type="Proteomes" id="UP000003277"/>
    </source>
</evidence>
<dbReference type="GO" id="GO:0034335">
    <property type="term" value="F:DNA negative supercoiling activity"/>
    <property type="evidence" value="ECO:0007669"/>
    <property type="project" value="UniProtKB-ARBA"/>
</dbReference>
<dbReference type="PANTHER" id="PTHR43493">
    <property type="entry name" value="DNA GYRASE/TOPOISOMERASE SUBUNIT A"/>
    <property type="match status" value="1"/>
</dbReference>
<dbReference type="GO" id="GO:0003677">
    <property type="term" value="F:DNA binding"/>
    <property type="evidence" value="ECO:0007669"/>
    <property type="project" value="UniProtKB-UniRule"/>
</dbReference>
<comment type="similarity">
    <text evidence="2 8">Belongs to the type II topoisomerase GyrA/ParC subunit family.</text>
</comment>
<sequence>MDSIEWKEGKIINTPLEGQMKNSYIDYAMSVIVTRALPDVRDGLKPVHRRILYAMSEAGMLPNKPYKKSARIVGDVLGKFHPHGDFAVYESAVRMAQDFSTRYPLVDGHGNFGSVDGDSPAAMRYTEMRMSKITLEMLRDIDKNTVDFMPNYDGSLQEPVVLPSRIPNLLVNGSYGIAVGMATNIPPHNLSEVVDGLSAMIDDPDISIEGLMKYIKGPDFPTAGIIMGRKGIEDAYRTGRGSITVRAKTAIEDMPKGKHRIVVTELPYQVNKARLISSIADLQRQKVLDGITMLRDESDRTGMRIAIELRADVSPEIMLNNLFKHTQMQINFGAIMLALVDGHPRILNLKQILYYYLKHQEEVITRRSRFELDKAKAKAHILEGLLIALDHIDEVIRTIRESRTDEIAKNALMSKFDLSDKQSTAILDMRLRRLTGLERDKLEADYKDVKETIAYLEDLLSSRDKIMNVVKEELQDEKKNFGDDRRTEITDAQEEFTITDLVPDEPMTITLTKQNYIKRMDSADIRVQRKGGRGVSGMKMKDEDYVWKILNTSTHNRILFFTNYGKVYMKTAIDLPKSGRTARGSALINYIPSLSKGERVTELLDIDAAGEDTKYLLMVTKKGYVKKTEIAEYRNINKNGLIAIRLNEGDELVTVLRVKGDEDVILGTRFGMAIRFSINDSEVRSLGRAAAGVHGIRLSEVKGVEDEVVGAVIAADKDIFTISADGNAKRNKADAYRIQGRNGMGVRNFKKGFEVVALVAADDNDELVGVSEQGITIKTKASQITSKKAKAGQGVILQRLEEGDRIASIDVLSGDAENEEEE</sequence>
<keyword evidence="12" id="KW-1185">Reference proteome</keyword>
<name>H1D1C1_9FIRM</name>
<dbReference type="Gene3D" id="3.90.199.10">
    <property type="entry name" value="Topoisomerase II, domain 5"/>
    <property type="match status" value="1"/>
</dbReference>
<protein>
    <recommendedName>
        <fullName evidence="8">DNA gyrase subunit A</fullName>
        <ecNumber evidence="8">5.6.2.2</ecNumber>
    </recommendedName>
</protein>
<dbReference type="Gene3D" id="3.30.1360.40">
    <property type="match status" value="1"/>
</dbReference>
<dbReference type="PATRIC" id="fig|742743.3.peg.1435"/>
<dbReference type="FunFam" id="1.10.268.10:FF:000001">
    <property type="entry name" value="DNA gyrase subunit A"/>
    <property type="match status" value="1"/>
</dbReference>
<keyword evidence="4 8" id="KW-0067">ATP-binding</keyword>
<dbReference type="FunFam" id="3.30.1360.40:FF:000002">
    <property type="entry name" value="DNA gyrase subunit A"/>
    <property type="match status" value="1"/>
</dbReference>
<dbReference type="GO" id="GO:0009330">
    <property type="term" value="C:DNA topoisomerase type II (double strand cut, ATP-hydrolyzing) complex"/>
    <property type="evidence" value="ECO:0007669"/>
    <property type="project" value="TreeGrafter"/>
</dbReference>
<reference evidence="11 12" key="1">
    <citation type="submission" date="2011-11" db="EMBL/GenBank/DDBJ databases">
        <title>The Genome Sequence of Dialister succinatiphilus YIT 11850.</title>
        <authorList>
            <consortium name="The Broad Institute Genome Sequencing Platform"/>
            <person name="Earl A."/>
            <person name="Ward D."/>
            <person name="Feldgarden M."/>
            <person name="Gevers D."/>
            <person name="Morotomi M."/>
            <person name="Young S.K."/>
            <person name="Zeng Q."/>
            <person name="Gargeya S."/>
            <person name="Fitzgerald M."/>
            <person name="Haas B."/>
            <person name="Abouelleil A."/>
            <person name="Alvarado L."/>
            <person name="Arachchi H.M."/>
            <person name="Berlin A."/>
            <person name="Brown A."/>
            <person name="Chapman S.B."/>
            <person name="Dunbar C."/>
            <person name="Gearin G."/>
            <person name="Goldberg J."/>
            <person name="Griggs A."/>
            <person name="Gujja S."/>
            <person name="Heiman D."/>
            <person name="Howarth C."/>
            <person name="Lui A."/>
            <person name="MacDonald P.J.P."/>
            <person name="Montmayeur A."/>
            <person name="Murphy C."/>
            <person name="Neiman D."/>
            <person name="Pearson M."/>
            <person name="Priest M."/>
            <person name="Roberts A."/>
            <person name="Saif S."/>
            <person name="Shea T."/>
            <person name="Sisk P."/>
            <person name="Stolte C."/>
            <person name="Sykes S."/>
            <person name="Wortman J."/>
            <person name="Nusbaum C."/>
            <person name="Birren B."/>
        </authorList>
    </citation>
    <scope>NUCLEOTIDE SEQUENCE [LARGE SCALE GENOMIC DNA]</scope>
    <source>
        <strain evidence="11 12">YIT 11850</strain>
    </source>
</reference>
<comment type="subunit">
    <text evidence="8">Heterotetramer, composed of two GyrA and two GyrB chains. In the heterotetramer, GyrA contains the active site tyrosine that forms a transient covalent intermediate with DNA, while GyrB binds cofactors and catalyzes ATP hydrolysis.</text>
</comment>
<accession>H1D1C1</accession>